<dbReference type="Gene3D" id="3.40.50.1240">
    <property type="entry name" value="Phosphoglycerate mutase-like"/>
    <property type="match status" value="1"/>
</dbReference>
<keyword evidence="3" id="KW-0732">Signal</keyword>
<evidence type="ECO:0000256" key="2">
    <source>
        <dbReference type="SAM" id="Phobius"/>
    </source>
</evidence>
<dbReference type="Pfam" id="PF00328">
    <property type="entry name" value="His_Phos_2"/>
    <property type="match status" value="1"/>
</dbReference>
<keyword evidence="2" id="KW-1133">Transmembrane helix</keyword>
<dbReference type="InterPro" id="IPR050645">
    <property type="entry name" value="Histidine_acid_phosphatase"/>
</dbReference>
<organism evidence="4 5">
    <name type="scientific">Lasiosphaeria miniovina</name>
    <dbReference type="NCBI Taxonomy" id="1954250"/>
    <lineage>
        <taxon>Eukaryota</taxon>
        <taxon>Fungi</taxon>
        <taxon>Dikarya</taxon>
        <taxon>Ascomycota</taxon>
        <taxon>Pezizomycotina</taxon>
        <taxon>Sordariomycetes</taxon>
        <taxon>Sordariomycetidae</taxon>
        <taxon>Sordariales</taxon>
        <taxon>Lasiosphaeriaceae</taxon>
        <taxon>Lasiosphaeria</taxon>
    </lineage>
</organism>
<dbReference type="InterPro" id="IPR000560">
    <property type="entry name" value="His_Pase_clade-2"/>
</dbReference>
<dbReference type="EMBL" id="JAUIRO010000004">
    <property type="protein sequence ID" value="KAK0717901.1"/>
    <property type="molecule type" value="Genomic_DNA"/>
</dbReference>
<name>A0AA40AL71_9PEZI</name>
<dbReference type="AlphaFoldDB" id="A0AA40AL71"/>
<keyword evidence="2" id="KW-0812">Transmembrane</keyword>
<dbReference type="Proteomes" id="UP001172101">
    <property type="component" value="Unassembled WGS sequence"/>
</dbReference>
<feature type="transmembrane region" description="Helical" evidence="2">
    <location>
        <begin position="437"/>
        <end position="461"/>
    </location>
</feature>
<evidence type="ECO:0000313" key="4">
    <source>
        <dbReference type="EMBL" id="KAK0717901.1"/>
    </source>
</evidence>
<evidence type="ECO:0000313" key="5">
    <source>
        <dbReference type="Proteomes" id="UP001172101"/>
    </source>
</evidence>
<accession>A0AA40AL71</accession>
<dbReference type="PANTHER" id="PTHR11567:SF142">
    <property type="entry name" value="PHOSPHOGLYCERATE MUTASE-LIKE PROTEIN"/>
    <property type="match status" value="1"/>
</dbReference>
<dbReference type="CDD" id="cd07061">
    <property type="entry name" value="HP_HAP_like"/>
    <property type="match status" value="1"/>
</dbReference>
<gene>
    <name evidence="4" type="ORF">B0T26DRAFT_711271</name>
</gene>
<dbReference type="SUPFAM" id="SSF53254">
    <property type="entry name" value="Phosphoglycerate mutase-like"/>
    <property type="match status" value="1"/>
</dbReference>
<evidence type="ECO:0000256" key="1">
    <source>
        <dbReference type="ARBA" id="ARBA00005375"/>
    </source>
</evidence>
<sequence>MQLSSLLVVLPALPLVAAETVLGTYIFHRHGDRTTKSYSPVSLTPLGADQALASGLWYRHQYLSANASSRIPGMATDLPVLSQLSVTSPVDNVLQGSAQVFLMGLYPPAGSAASQTLADGSSVTTPLGGYQFIPVNAVSTAASSRGSEDNLWLQGGSGCGNAVASSNSYFNSSEYLAALKSTQTFYQSLLPVYNTTFPSATASFKNAYAIYDYIHVSEIHNASSTISSAGLLTNETLHQLQTRADQHEWGLAFNSSEQVRAISGSLLAAQIVQALNNTLAAPVGKTSAQKMTIQFGPYGTFMAFFGLAKAPAASPEFYGIVDYASSMVFELVTNASLDDSAAAVSPDKVSVRFRFANGTASDANPPRAFPLFGQTETTLSWSTFVSEMNKFAIGSNEAWCKACGPTGACAEIAQNGSSVSTAASTDGSSTGGISTPVAGVIGAVVTLAVILGLEGLIMAVAGLRLTKKGKKNDVVRKTSNSDNGSNA</sequence>
<dbReference type="GeneID" id="85325296"/>
<comment type="similarity">
    <text evidence="1">Belongs to the histidine acid phosphatase family.</text>
</comment>
<dbReference type="GO" id="GO:0016791">
    <property type="term" value="F:phosphatase activity"/>
    <property type="evidence" value="ECO:0007669"/>
    <property type="project" value="TreeGrafter"/>
</dbReference>
<reference evidence="4" key="1">
    <citation type="submission" date="2023-06" db="EMBL/GenBank/DDBJ databases">
        <title>Genome-scale phylogeny and comparative genomics of the fungal order Sordariales.</title>
        <authorList>
            <consortium name="Lawrence Berkeley National Laboratory"/>
            <person name="Hensen N."/>
            <person name="Bonometti L."/>
            <person name="Westerberg I."/>
            <person name="Brannstrom I.O."/>
            <person name="Guillou S."/>
            <person name="Cros-Aarteil S."/>
            <person name="Calhoun S."/>
            <person name="Haridas S."/>
            <person name="Kuo A."/>
            <person name="Mondo S."/>
            <person name="Pangilinan J."/>
            <person name="Riley R."/>
            <person name="LaButti K."/>
            <person name="Andreopoulos B."/>
            <person name="Lipzen A."/>
            <person name="Chen C."/>
            <person name="Yanf M."/>
            <person name="Daum C."/>
            <person name="Ng V."/>
            <person name="Clum A."/>
            <person name="Steindorff A."/>
            <person name="Ohm R."/>
            <person name="Martin F."/>
            <person name="Silar P."/>
            <person name="Natvig D."/>
            <person name="Lalanne C."/>
            <person name="Gautier V."/>
            <person name="Ament-velasquez S.L."/>
            <person name="Kruys A."/>
            <person name="Hutchinson M.I."/>
            <person name="Powell A.J."/>
            <person name="Barry K."/>
            <person name="Miller A.N."/>
            <person name="Grigoriev I.V."/>
            <person name="Debuchy R."/>
            <person name="Gladieux P."/>
            <person name="Thoren M.H."/>
            <person name="Johannesson H."/>
        </authorList>
    </citation>
    <scope>NUCLEOTIDE SEQUENCE</scope>
    <source>
        <strain evidence="4">SMH2392-1A</strain>
    </source>
</reference>
<dbReference type="InterPro" id="IPR029033">
    <property type="entry name" value="His_PPase_superfam"/>
</dbReference>
<proteinExistence type="inferred from homology"/>
<dbReference type="RefSeq" id="XP_060296694.1">
    <property type="nucleotide sequence ID" value="XM_060442026.1"/>
</dbReference>
<keyword evidence="2" id="KW-0472">Membrane</keyword>
<feature type="chain" id="PRO_5041281493" evidence="3">
    <location>
        <begin position="19"/>
        <end position="487"/>
    </location>
</feature>
<comment type="caution">
    <text evidence="4">The sequence shown here is derived from an EMBL/GenBank/DDBJ whole genome shotgun (WGS) entry which is preliminary data.</text>
</comment>
<protein>
    <submittedName>
        <fullName evidence="4">Histidine acid phosphatase</fullName>
    </submittedName>
</protein>
<dbReference type="PANTHER" id="PTHR11567">
    <property type="entry name" value="ACID PHOSPHATASE-RELATED"/>
    <property type="match status" value="1"/>
</dbReference>
<evidence type="ECO:0000256" key="3">
    <source>
        <dbReference type="SAM" id="SignalP"/>
    </source>
</evidence>
<feature type="signal peptide" evidence="3">
    <location>
        <begin position="1"/>
        <end position="18"/>
    </location>
</feature>
<keyword evidence="5" id="KW-1185">Reference proteome</keyword>